<reference evidence="4" key="2">
    <citation type="submission" date="2025-08" db="UniProtKB">
        <authorList>
            <consortium name="RefSeq"/>
        </authorList>
    </citation>
    <scope>IDENTIFICATION</scope>
    <source>
        <tissue evidence="4">Young leaves</tissue>
    </source>
</reference>
<dbReference type="SMART" id="SM00220">
    <property type="entry name" value="S_TKc"/>
    <property type="match status" value="1"/>
</dbReference>
<dbReference type="Pfam" id="PF07714">
    <property type="entry name" value="PK_Tyr_Ser-Thr"/>
    <property type="match status" value="1"/>
</dbReference>
<proteinExistence type="predicted"/>
<sequence>MWIRRPSLDVLKGVLGSVFRSPRLCLNLGFLPRLCVRNLIGFGSDFRGTMEESSSWVRGAKFSHAVCHWLDSSRLPAIPLSNQADRDVQLKMNSSTLDLCTLASVSSATDRLNQKDSIWHSSSTPSFPLPSRPDSNRGSKPGRSSLENSSFSFHGDQDSKWKPKSWSLQSSSSSSDQDPKLKLKSSNSCEALDSSSIRFQLGSVSHKSESLSDDAWKSKPKQRSLSPLPATILSDAFKEGRASGRRFSTPPPSRKGSDNSVFSKLFSREARDHNALKSKSPPFSPPLEHLSSMKALDKHKSKESPWARYMDHGGGRVNAVETTDEWMVDLSQLYLGLRFASGAHSRLYHGIYKDQPVAVKIIRQPDDDENGVMAARLEKQFTREVTLLSHLHHRNVIKMAAACKKPPVFCIITEYLSRGSLRAFLHKLEHKSLPLQKLIAIALDIARGMEYIHSQGVIHRDLKPENILFDEDLCVKIADFGIACEEAYCDVLAEDPGTFRWMAPEMIKHKHYGRKVDVYSFGLVLWEMITGRVPYEDMTPIQAAFAVVDKNLRPVIPPDCPAALRALVEQCWALHPEKRPEFWQIVKVLEQFESAVARDGTLDPIPNLTSQDHKKRLLHWILKLKRSHADGSRQLVPKLL</sequence>
<dbReference type="PRINTS" id="PR00109">
    <property type="entry name" value="TYRKINASE"/>
</dbReference>
<gene>
    <name evidence="4" type="primary">LOC103708548</name>
</gene>
<dbReference type="OrthoDB" id="4062651at2759"/>
<dbReference type="PROSITE" id="PS50011">
    <property type="entry name" value="PROTEIN_KINASE_DOM"/>
    <property type="match status" value="1"/>
</dbReference>
<protein>
    <submittedName>
        <fullName evidence="4">Mitogen-activated protein kinase kinase kinase 11-like</fullName>
    </submittedName>
</protein>
<accession>A0A8B7C4Q8</accession>
<dbReference type="CDD" id="cd13999">
    <property type="entry name" value="STKc_MAP3K-like"/>
    <property type="match status" value="1"/>
</dbReference>
<evidence type="ECO:0000313" key="3">
    <source>
        <dbReference type="Proteomes" id="UP000228380"/>
    </source>
</evidence>
<dbReference type="Proteomes" id="UP000228380">
    <property type="component" value="Chromosome 8"/>
</dbReference>
<dbReference type="Gene3D" id="3.30.200.20">
    <property type="entry name" value="Phosphorylase Kinase, domain 1"/>
    <property type="match status" value="1"/>
</dbReference>
<dbReference type="FunFam" id="1.10.510.10:FF:000316">
    <property type="entry name" value="serine/threonine-protein kinase HT1"/>
    <property type="match status" value="1"/>
</dbReference>
<dbReference type="PANTHER" id="PTHR44329">
    <property type="entry name" value="SERINE/THREONINE-PROTEIN KINASE TNNI3K-RELATED"/>
    <property type="match status" value="1"/>
</dbReference>
<dbReference type="AlphaFoldDB" id="A0A8B7C4Q8"/>
<evidence type="ECO:0000259" key="2">
    <source>
        <dbReference type="PROSITE" id="PS50011"/>
    </source>
</evidence>
<dbReference type="GO" id="GO:0004674">
    <property type="term" value="F:protein serine/threonine kinase activity"/>
    <property type="evidence" value="ECO:0007669"/>
    <property type="project" value="TreeGrafter"/>
</dbReference>
<dbReference type="InterPro" id="IPR008271">
    <property type="entry name" value="Ser/Thr_kinase_AS"/>
</dbReference>
<reference evidence="3" key="1">
    <citation type="journal article" date="2019" name="Nat. Commun.">
        <title>Genome-wide association mapping of date palm fruit traits.</title>
        <authorList>
            <person name="Hazzouri K.M."/>
            <person name="Gros-Balthazard M."/>
            <person name="Flowers J.M."/>
            <person name="Copetti D."/>
            <person name="Lemansour A."/>
            <person name="Lebrun M."/>
            <person name="Masmoudi K."/>
            <person name="Ferrand S."/>
            <person name="Dhar M.I."/>
            <person name="Fresquez Z.A."/>
            <person name="Rosas U."/>
            <person name="Zhang J."/>
            <person name="Talag J."/>
            <person name="Lee S."/>
            <person name="Kudrna D."/>
            <person name="Powell R.F."/>
            <person name="Leitch I.J."/>
            <person name="Krueger R.R."/>
            <person name="Wing R.A."/>
            <person name="Amiri K.M.A."/>
            <person name="Purugganan M.D."/>
        </authorList>
    </citation>
    <scope>NUCLEOTIDE SEQUENCE [LARGE SCALE GENOMIC DNA]</scope>
    <source>
        <strain evidence="3">cv. Khalas</strain>
    </source>
</reference>
<name>A0A8B7C4Q8_PHODC</name>
<dbReference type="KEGG" id="pda:103708548"/>
<dbReference type="InterPro" id="IPR011009">
    <property type="entry name" value="Kinase-like_dom_sf"/>
</dbReference>
<feature type="region of interest" description="Disordered" evidence="1">
    <location>
        <begin position="209"/>
        <end position="260"/>
    </location>
</feature>
<evidence type="ECO:0000256" key="1">
    <source>
        <dbReference type="SAM" id="MobiDB-lite"/>
    </source>
</evidence>
<dbReference type="PROSITE" id="PS00108">
    <property type="entry name" value="PROTEIN_KINASE_ST"/>
    <property type="match status" value="1"/>
</dbReference>
<feature type="region of interest" description="Disordered" evidence="1">
    <location>
        <begin position="119"/>
        <end position="187"/>
    </location>
</feature>
<dbReference type="InterPro" id="IPR000719">
    <property type="entry name" value="Prot_kinase_dom"/>
</dbReference>
<dbReference type="InterPro" id="IPR051681">
    <property type="entry name" value="Ser/Thr_Kinases-Pseudokinases"/>
</dbReference>
<dbReference type="GO" id="GO:0005524">
    <property type="term" value="F:ATP binding"/>
    <property type="evidence" value="ECO:0007669"/>
    <property type="project" value="InterPro"/>
</dbReference>
<dbReference type="SUPFAM" id="SSF56112">
    <property type="entry name" value="Protein kinase-like (PK-like)"/>
    <property type="match status" value="1"/>
</dbReference>
<evidence type="ECO:0000313" key="4">
    <source>
        <dbReference type="RefSeq" id="XP_008791739.3"/>
    </source>
</evidence>
<feature type="domain" description="Protein kinase" evidence="2">
    <location>
        <begin position="333"/>
        <end position="593"/>
    </location>
</feature>
<feature type="compositionally biased region" description="Low complexity" evidence="1">
    <location>
        <begin position="164"/>
        <end position="176"/>
    </location>
</feature>
<dbReference type="GeneID" id="103708548"/>
<organism evidence="3 4">
    <name type="scientific">Phoenix dactylifera</name>
    <name type="common">Date palm</name>
    <dbReference type="NCBI Taxonomy" id="42345"/>
    <lineage>
        <taxon>Eukaryota</taxon>
        <taxon>Viridiplantae</taxon>
        <taxon>Streptophyta</taxon>
        <taxon>Embryophyta</taxon>
        <taxon>Tracheophyta</taxon>
        <taxon>Spermatophyta</taxon>
        <taxon>Magnoliopsida</taxon>
        <taxon>Liliopsida</taxon>
        <taxon>Arecaceae</taxon>
        <taxon>Coryphoideae</taxon>
        <taxon>Phoeniceae</taxon>
        <taxon>Phoenix</taxon>
    </lineage>
</organism>
<keyword evidence="3" id="KW-1185">Reference proteome</keyword>
<dbReference type="PANTHER" id="PTHR44329:SF73">
    <property type="entry name" value="OS01G0201200 PROTEIN"/>
    <property type="match status" value="1"/>
</dbReference>
<dbReference type="RefSeq" id="XP_008791739.3">
    <property type="nucleotide sequence ID" value="XM_008793517.4"/>
</dbReference>
<dbReference type="InterPro" id="IPR001245">
    <property type="entry name" value="Ser-Thr/Tyr_kinase_cat_dom"/>
</dbReference>
<dbReference type="Gene3D" id="1.10.510.10">
    <property type="entry name" value="Transferase(Phosphotransferase) domain 1"/>
    <property type="match status" value="1"/>
</dbReference>